<sequence>MLLKFRDSNLNIRLDGIIKHSKPLANDINTCYQTFLNNQCKWNYQESTISKGIRAITTQFENLLIELDKHTKKALLKNGLSALENEIVWLNIESAFFNTYNHSEEKRFLTILNNSFLLLARLFHNDSDLVSPSTIKVKGIFINTLKLYKASYLLMNQYQMFIRYLEDSGKTQREIKRIKASTHAILNELIQIEKYRKLLAEVGLRTFVYDEHILQEVLKSKMYTGKHFEIFLKHIDSIAFANFDSKTFGKKTIVYKGDNKLDLTTLHNTSTTLFEELNNFSKVIGHSVDTHLSRGSIRDRFSEFTRAIGILQTKLTDDLYQEFLKNGVRVLICNNNLKQLYNDQDVPRWVILSIHRICLYIYPKETPEIVTLHDNLLSFPSVSENRDPLSDFSIIKNISELLFDDFKNLLEELINDIDLKVYSMISVYHNYQQIKSLLVKYKDSFSEPHLEILRKHGLKSFGIKDGLIQKHLLAQLQASVLNGSFNRSTAITYRSSFIWFLHELNIPYYEIYPINNSKAVKYQERLNSQDFYSENECRELAFHIEKLLSDDSTSLNVRILLLFGKVILKTGWNISPLLKLECEDIVQIESPITNKSEFAVVLQKARAGYRNDTYIFEKNELQADAYKSAITDLLIVRDELTSHLRTQTKEHSNYVFIIPSKETVIKLEYSHLKRLSAILNAVGCNVNFIARKIRKGGLNYIYRKVQKNISSYINIANHSFETFESNYLRIDPNQSRYTLNQATKVMSDYFTGKDISSVIQIITDNSTEHTQIIPAGVCASKEGSEEAVRYNKEHRKLHQDNDTNVLNLCADFLSCIWCKYYRVVVDSEHVWKLLSYKNYILLNMELSVVDFHDTNNQISSINILKQRVDEIISSLKERDNKAVCEGYALIKQHGIHPDWEFAFPSMPLSIGEL</sequence>
<keyword evidence="2" id="KW-1185">Reference proteome</keyword>
<accession>A0ABU3QXY1</accession>
<protein>
    <submittedName>
        <fullName evidence="1">Uncharacterized protein</fullName>
    </submittedName>
</protein>
<name>A0ABU3QXY1_9GAMM</name>
<reference evidence="1 2" key="1">
    <citation type="submission" date="2023-10" db="EMBL/GenBank/DDBJ databases">
        <title>Psychrosphaera aquimaarina strain SW33 isolated from seawater.</title>
        <authorList>
            <person name="Bayburt H."/>
            <person name="Kim J.M."/>
            <person name="Choi B.J."/>
            <person name="Jeon C.O."/>
        </authorList>
    </citation>
    <scope>NUCLEOTIDE SEQUENCE [LARGE SCALE GENOMIC DNA]</scope>
    <source>
        <strain evidence="1 2">KCTC 52743</strain>
    </source>
</reference>
<evidence type="ECO:0000313" key="1">
    <source>
        <dbReference type="EMBL" id="MDU0112292.1"/>
    </source>
</evidence>
<proteinExistence type="predicted"/>
<gene>
    <name evidence="1" type="ORF">RT723_04620</name>
</gene>
<dbReference type="RefSeq" id="WP_315946047.1">
    <property type="nucleotide sequence ID" value="NZ_JAWCUA010000003.1"/>
</dbReference>
<organism evidence="1 2">
    <name type="scientific">Psychrosphaera aquimarina</name>
    <dbReference type="NCBI Taxonomy" id="2044854"/>
    <lineage>
        <taxon>Bacteria</taxon>
        <taxon>Pseudomonadati</taxon>
        <taxon>Pseudomonadota</taxon>
        <taxon>Gammaproteobacteria</taxon>
        <taxon>Alteromonadales</taxon>
        <taxon>Pseudoalteromonadaceae</taxon>
        <taxon>Psychrosphaera</taxon>
    </lineage>
</organism>
<dbReference type="Proteomes" id="UP001257914">
    <property type="component" value="Unassembled WGS sequence"/>
</dbReference>
<comment type="caution">
    <text evidence="1">The sequence shown here is derived from an EMBL/GenBank/DDBJ whole genome shotgun (WGS) entry which is preliminary data.</text>
</comment>
<dbReference type="EMBL" id="JAWCUA010000003">
    <property type="protein sequence ID" value="MDU0112292.1"/>
    <property type="molecule type" value="Genomic_DNA"/>
</dbReference>
<evidence type="ECO:0000313" key="2">
    <source>
        <dbReference type="Proteomes" id="UP001257914"/>
    </source>
</evidence>